<dbReference type="Pfam" id="PF13924">
    <property type="entry name" value="Lipocalin_5"/>
    <property type="match status" value="1"/>
</dbReference>
<proteinExistence type="predicted"/>
<accession>A0A917B175</accession>
<dbReference type="AlphaFoldDB" id="A0A917B175"/>
<reference evidence="2 3" key="1">
    <citation type="journal article" date="2014" name="Int. J. Syst. Evol. Microbiol.">
        <title>Complete genome sequence of Corynebacterium casei LMG S-19264T (=DSM 44701T), isolated from a smear-ripened cheese.</title>
        <authorList>
            <consortium name="US DOE Joint Genome Institute (JGI-PGF)"/>
            <person name="Walter F."/>
            <person name="Albersmeier A."/>
            <person name="Kalinowski J."/>
            <person name="Ruckert C."/>
        </authorList>
    </citation>
    <scope>NUCLEOTIDE SEQUENCE [LARGE SCALE GENOMIC DNA]</scope>
    <source>
        <strain evidence="2 3">CGMCC 1.12976</strain>
    </source>
</reference>
<organism evidence="2 3">
    <name type="scientific">Subtercola lobariae</name>
    <dbReference type="NCBI Taxonomy" id="1588641"/>
    <lineage>
        <taxon>Bacteria</taxon>
        <taxon>Bacillati</taxon>
        <taxon>Actinomycetota</taxon>
        <taxon>Actinomycetes</taxon>
        <taxon>Micrococcales</taxon>
        <taxon>Microbacteriaceae</taxon>
        <taxon>Subtercola</taxon>
    </lineage>
</organism>
<evidence type="ECO:0000259" key="1">
    <source>
        <dbReference type="Pfam" id="PF13924"/>
    </source>
</evidence>
<evidence type="ECO:0000313" key="2">
    <source>
        <dbReference type="EMBL" id="GGF16596.1"/>
    </source>
</evidence>
<gene>
    <name evidence="2" type="ORF">GCM10011399_07970</name>
</gene>
<feature type="domain" description="Lipocalin-like" evidence="1">
    <location>
        <begin position="14"/>
        <end position="145"/>
    </location>
</feature>
<sequence>MTSVALATTSTLLGSWMLRSYVETADTGETRLPLGEHPQGSILYTGDGRMSAQILRSTDEAGASDKGPGTDRADAYFLAYSARFWVDEAAQIVTHEIEISAIPSWNDTSQRRRIGLLADGSLTLTTVEPVATTSGTSLATLTWVRYPA</sequence>
<dbReference type="EMBL" id="BMGP01000001">
    <property type="protein sequence ID" value="GGF16596.1"/>
    <property type="molecule type" value="Genomic_DNA"/>
</dbReference>
<protein>
    <recommendedName>
        <fullName evidence="1">Lipocalin-like domain-containing protein</fullName>
    </recommendedName>
</protein>
<comment type="caution">
    <text evidence="2">The sequence shown here is derived from an EMBL/GenBank/DDBJ whole genome shotgun (WGS) entry which is preliminary data.</text>
</comment>
<dbReference type="RefSeq" id="WP_188673940.1">
    <property type="nucleotide sequence ID" value="NZ_BMGP01000001.1"/>
</dbReference>
<evidence type="ECO:0000313" key="3">
    <source>
        <dbReference type="Proteomes" id="UP000598775"/>
    </source>
</evidence>
<dbReference type="InterPro" id="IPR024311">
    <property type="entry name" value="Lipocalin-like"/>
</dbReference>
<keyword evidence="3" id="KW-1185">Reference proteome</keyword>
<dbReference type="Proteomes" id="UP000598775">
    <property type="component" value="Unassembled WGS sequence"/>
</dbReference>
<name>A0A917B175_9MICO</name>